<dbReference type="FunFam" id="3.30.160.60:FF:001498">
    <property type="entry name" value="Zinc finger protein 404"/>
    <property type="match status" value="1"/>
</dbReference>
<dbReference type="SMART" id="SM00355">
    <property type="entry name" value="ZnF_C2H2"/>
    <property type="match status" value="12"/>
</dbReference>
<feature type="domain" description="C2H2-type" evidence="12">
    <location>
        <begin position="481"/>
        <end position="508"/>
    </location>
</feature>
<feature type="domain" description="C2H2-type" evidence="12">
    <location>
        <begin position="537"/>
        <end position="564"/>
    </location>
</feature>
<keyword evidence="7" id="KW-0805">Transcription regulation</keyword>
<feature type="domain" description="C2H2-type" evidence="12">
    <location>
        <begin position="453"/>
        <end position="480"/>
    </location>
</feature>
<dbReference type="PANTHER" id="PTHR24381:SF458">
    <property type="entry name" value="ZINC FINGER PROTEIN 585B"/>
    <property type="match status" value="1"/>
</dbReference>
<evidence type="ECO:0000256" key="4">
    <source>
        <dbReference type="ARBA" id="ARBA00022737"/>
    </source>
</evidence>
<dbReference type="GeneID" id="103059437"/>
<evidence type="ECO:0000256" key="5">
    <source>
        <dbReference type="ARBA" id="ARBA00022771"/>
    </source>
</evidence>
<dbReference type="PROSITE" id="PS00028">
    <property type="entry name" value="ZINC_FINGER_C2H2_1"/>
    <property type="match status" value="12"/>
</dbReference>
<evidence type="ECO:0000259" key="12">
    <source>
        <dbReference type="PROSITE" id="PS50157"/>
    </source>
</evidence>
<feature type="domain" description="C2H2-type" evidence="12">
    <location>
        <begin position="341"/>
        <end position="368"/>
    </location>
</feature>
<feature type="domain" description="KRAB" evidence="13">
    <location>
        <begin position="75"/>
        <end position="146"/>
    </location>
</feature>
<keyword evidence="10" id="KW-0539">Nucleus</keyword>
<comment type="subcellular location">
    <subcellularLocation>
        <location evidence="1">Nucleus</location>
    </subcellularLocation>
</comment>
<feature type="domain" description="C2H2-type" evidence="12">
    <location>
        <begin position="257"/>
        <end position="284"/>
    </location>
</feature>
<keyword evidence="3" id="KW-0479">Metal-binding</keyword>
<dbReference type="CDD" id="cd07765">
    <property type="entry name" value="KRAB_A-box"/>
    <property type="match status" value="2"/>
</dbReference>
<evidence type="ECO:0000256" key="2">
    <source>
        <dbReference type="ARBA" id="ARBA00006991"/>
    </source>
</evidence>
<dbReference type="PROSITE" id="PS50805">
    <property type="entry name" value="KRAB"/>
    <property type="match status" value="2"/>
</dbReference>
<sequence length="662" mass="75163">MELPLVAFEEVAVYFTEQEWALLSVSERALYRDVMQENYEHVMSLGILLALTESKITSCLLLAPPCSSTMAFRQVSFEEVAMHFTEQEWALLNVNERALYRNVMQENYKHIVSLGFPMAQPGMATRTEQGDGLWRMDFQEYWKNQSLTKLIPGDFSQPGSPRTTTPFRRLLGNSQVKDSLNSDIRYNRLGREIQEEKRMVAGSFGETVPLRKSIQAAECPPADAGERKDSCPKCGKTFCHKSALTAHLRIHTGEKPYHCQECGKSFNQSSALTQHQRIHTGEKPYACVSCGKRFSQSSALTQHQRIHTGERAYTCLDCGKSFIYQSALIRHRRIHTGEKCYTCPDCGKGFNQSSNLITHRKIHKGNGTAYGNEKKNPQLENRVQLEPRSNACRTFQQACPQSSHLEKCLLDWRSSERSPSDQAQALSVPSTGSLISQKDTVRKIGIPRVKRPLVCHVCGKNFRYSSHLVNHQRIHTGEKPYHCTDCGKNFIQNSALKRHQRSHRGDRPYRCSDCGKSFSRNAHLAKHQGIHTGLKPYECLDCGKKFSVKMNLVIHQRTHTGEKPYMCLECGKSFSQRAHFIIHRRIHTGEKPYECPDCGRAFRVSSHLVTHQRIHMAKTSFICPDCGKSFNGSKQFVQHKRCHTTGDNCPLPNSGVTIKSEP</sequence>
<feature type="domain" description="C2H2-type" evidence="12">
    <location>
        <begin position="313"/>
        <end position="340"/>
    </location>
</feature>
<accession>A0A9F2R2N5</accession>
<dbReference type="SUPFAM" id="SSF57667">
    <property type="entry name" value="beta-beta-alpha zinc fingers"/>
    <property type="match status" value="7"/>
</dbReference>
<dbReference type="Proteomes" id="UP000695026">
    <property type="component" value="Unplaced"/>
</dbReference>
<dbReference type="Pfam" id="PF01352">
    <property type="entry name" value="KRAB"/>
    <property type="match status" value="2"/>
</dbReference>
<feature type="domain" description="C2H2-type" evidence="12">
    <location>
        <begin position="285"/>
        <end position="312"/>
    </location>
</feature>
<evidence type="ECO:0000256" key="1">
    <source>
        <dbReference type="ARBA" id="ARBA00004123"/>
    </source>
</evidence>
<evidence type="ECO:0000256" key="10">
    <source>
        <dbReference type="ARBA" id="ARBA00023242"/>
    </source>
</evidence>
<dbReference type="FunFam" id="3.30.160.60:FF:000358">
    <property type="entry name" value="zinc finger protein 24"/>
    <property type="match status" value="2"/>
</dbReference>
<dbReference type="SUPFAM" id="SSF109640">
    <property type="entry name" value="KRAB domain (Kruppel-associated box)"/>
    <property type="match status" value="2"/>
</dbReference>
<evidence type="ECO:0000256" key="8">
    <source>
        <dbReference type="ARBA" id="ARBA00023125"/>
    </source>
</evidence>
<dbReference type="FunFam" id="3.30.160.60:FF:000737">
    <property type="entry name" value="Zinc finger protein 565"/>
    <property type="match status" value="1"/>
</dbReference>
<organism evidence="14 15">
    <name type="scientific">Python bivittatus</name>
    <name type="common">Burmese python</name>
    <name type="synonym">Python molurus bivittatus</name>
    <dbReference type="NCBI Taxonomy" id="176946"/>
    <lineage>
        <taxon>Eukaryota</taxon>
        <taxon>Metazoa</taxon>
        <taxon>Chordata</taxon>
        <taxon>Craniata</taxon>
        <taxon>Vertebrata</taxon>
        <taxon>Euteleostomi</taxon>
        <taxon>Lepidosauria</taxon>
        <taxon>Squamata</taxon>
        <taxon>Bifurcata</taxon>
        <taxon>Unidentata</taxon>
        <taxon>Episquamata</taxon>
        <taxon>Toxicofera</taxon>
        <taxon>Serpentes</taxon>
        <taxon>Henophidia</taxon>
        <taxon>Pythonidae</taxon>
        <taxon>Python</taxon>
    </lineage>
</organism>
<name>A0A9F2R2N5_PYTBI</name>
<dbReference type="RefSeq" id="XP_007434673.1">
    <property type="nucleotide sequence ID" value="XM_007434611.3"/>
</dbReference>
<dbReference type="PROSITE" id="PS50157">
    <property type="entry name" value="ZINC_FINGER_C2H2_2"/>
    <property type="match status" value="12"/>
</dbReference>
<dbReference type="OrthoDB" id="8999342at2759"/>
<reference evidence="15" key="1">
    <citation type="submission" date="2025-08" db="UniProtKB">
        <authorList>
            <consortium name="RefSeq"/>
        </authorList>
    </citation>
    <scope>IDENTIFICATION</scope>
    <source>
        <tissue evidence="15">Liver</tissue>
    </source>
</reference>
<feature type="domain" description="C2H2-type" evidence="12">
    <location>
        <begin position="565"/>
        <end position="592"/>
    </location>
</feature>
<evidence type="ECO:0000256" key="7">
    <source>
        <dbReference type="ARBA" id="ARBA00023015"/>
    </source>
</evidence>
<dbReference type="GO" id="GO:0008270">
    <property type="term" value="F:zinc ion binding"/>
    <property type="evidence" value="ECO:0007669"/>
    <property type="project" value="UniProtKB-KW"/>
</dbReference>
<evidence type="ECO:0000313" key="14">
    <source>
        <dbReference type="Proteomes" id="UP000695026"/>
    </source>
</evidence>
<keyword evidence="9" id="KW-0804">Transcription</keyword>
<evidence type="ECO:0000256" key="6">
    <source>
        <dbReference type="ARBA" id="ARBA00022833"/>
    </source>
</evidence>
<dbReference type="InterPro" id="IPR036051">
    <property type="entry name" value="KRAB_dom_sf"/>
</dbReference>
<dbReference type="GO" id="GO:0000981">
    <property type="term" value="F:DNA-binding transcription factor activity, RNA polymerase II-specific"/>
    <property type="evidence" value="ECO:0007669"/>
    <property type="project" value="TreeGrafter"/>
</dbReference>
<dbReference type="GO" id="GO:0000977">
    <property type="term" value="F:RNA polymerase II transcription regulatory region sequence-specific DNA binding"/>
    <property type="evidence" value="ECO:0007669"/>
    <property type="project" value="TreeGrafter"/>
</dbReference>
<feature type="domain" description="C2H2-type" evidence="12">
    <location>
        <begin position="593"/>
        <end position="620"/>
    </location>
</feature>
<dbReference type="InterPro" id="IPR013087">
    <property type="entry name" value="Znf_C2H2_type"/>
</dbReference>
<keyword evidence="5 11" id="KW-0863">Zinc-finger</keyword>
<keyword evidence="14" id="KW-1185">Reference proteome</keyword>
<dbReference type="Gene3D" id="6.10.140.140">
    <property type="match status" value="2"/>
</dbReference>
<keyword evidence="8" id="KW-0238">DNA-binding</keyword>
<dbReference type="Gene3D" id="3.30.160.60">
    <property type="entry name" value="Classic Zinc Finger"/>
    <property type="match status" value="12"/>
</dbReference>
<evidence type="ECO:0000313" key="15">
    <source>
        <dbReference type="RefSeq" id="XP_007434673.1"/>
    </source>
</evidence>
<dbReference type="Pfam" id="PF00096">
    <property type="entry name" value="zf-C2H2"/>
    <property type="match status" value="11"/>
</dbReference>
<dbReference type="OMA" id="EPHSNTY"/>
<evidence type="ECO:0000256" key="9">
    <source>
        <dbReference type="ARBA" id="ARBA00023163"/>
    </source>
</evidence>
<dbReference type="FunFam" id="3.30.160.60:FF:001437">
    <property type="entry name" value="Zinc finger protein 594"/>
    <property type="match status" value="1"/>
</dbReference>
<dbReference type="FunFam" id="3.30.160.60:FF:000295">
    <property type="entry name" value="zinc finger protein 19"/>
    <property type="match status" value="1"/>
</dbReference>
<dbReference type="SMART" id="SM00349">
    <property type="entry name" value="KRAB"/>
    <property type="match status" value="2"/>
</dbReference>
<dbReference type="FunFam" id="3.30.160.60:FF:002343">
    <property type="entry name" value="Zinc finger protein 33A"/>
    <property type="match status" value="2"/>
</dbReference>
<dbReference type="GO" id="GO:0005634">
    <property type="term" value="C:nucleus"/>
    <property type="evidence" value="ECO:0007669"/>
    <property type="project" value="UniProtKB-SubCell"/>
</dbReference>
<dbReference type="FunFam" id="3.30.160.60:FF:000060">
    <property type="entry name" value="zinc finger protein 436"/>
    <property type="match status" value="1"/>
</dbReference>
<dbReference type="InterPro" id="IPR036236">
    <property type="entry name" value="Znf_C2H2_sf"/>
</dbReference>
<evidence type="ECO:0000256" key="11">
    <source>
        <dbReference type="PROSITE-ProRule" id="PRU00042"/>
    </source>
</evidence>
<dbReference type="AlphaFoldDB" id="A0A9F2R2N5"/>
<keyword evidence="4" id="KW-0677">Repeat</keyword>
<protein>
    <submittedName>
        <fullName evidence="15">Zinc finger protein 436-like isoform X1</fullName>
    </submittedName>
</protein>
<dbReference type="FunFam" id="3.30.160.60:FF:001270">
    <property type="entry name" value="zinc finger protein 583 isoform X1"/>
    <property type="match status" value="1"/>
</dbReference>
<evidence type="ECO:0000259" key="13">
    <source>
        <dbReference type="PROSITE" id="PS50805"/>
    </source>
</evidence>
<dbReference type="PANTHER" id="PTHR24381">
    <property type="entry name" value="ZINC FINGER PROTEIN"/>
    <property type="match status" value="1"/>
</dbReference>
<dbReference type="FunFam" id="3.30.160.60:FF:000056">
    <property type="entry name" value="Zinc finger and SCAN domain-containing 20"/>
    <property type="match status" value="1"/>
</dbReference>
<evidence type="ECO:0000256" key="3">
    <source>
        <dbReference type="ARBA" id="ARBA00022723"/>
    </source>
</evidence>
<feature type="domain" description="C2H2-type" evidence="12">
    <location>
        <begin position="509"/>
        <end position="536"/>
    </location>
</feature>
<comment type="similarity">
    <text evidence="2">Belongs to the krueppel C2H2-type zinc-finger protein family.</text>
</comment>
<dbReference type="KEGG" id="pbi:103059437"/>
<feature type="domain" description="KRAB" evidence="13">
    <location>
        <begin position="6"/>
        <end position="79"/>
    </location>
</feature>
<dbReference type="InterPro" id="IPR001909">
    <property type="entry name" value="KRAB"/>
</dbReference>
<feature type="domain" description="C2H2-type" evidence="12">
    <location>
        <begin position="229"/>
        <end position="256"/>
    </location>
</feature>
<keyword evidence="6" id="KW-0862">Zinc</keyword>
<gene>
    <name evidence="15" type="primary">LOC103059437</name>
</gene>
<proteinExistence type="inferred from homology"/>
<feature type="domain" description="C2H2-type" evidence="12">
    <location>
        <begin position="621"/>
        <end position="648"/>
    </location>
</feature>